<feature type="transmembrane region" description="Helical" evidence="5">
    <location>
        <begin position="46"/>
        <end position="69"/>
    </location>
</feature>
<dbReference type="GO" id="GO:0016020">
    <property type="term" value="C:membrane"/>
    <property type="evidence" value="ECO:0007669"/>
    <property type="project" value="UniProtKB-SubCell"/>
</dbReference>
<evidence type="ECO:0000256" key="3">
    <source>
        <dbReference type="ARBA" id="ARBA00022989"/>
    </source>
</evidence>
<dbReference type="Pfam" id="PF00335">
    <property type="entry name" value="Tetraspanin"/>
    <property type="match status" value="1"/>
</dbReference>
<sequence length="277" mass="30769">MGKLNDIIKVLTMTADILVGMVGVMILAIGMYAITSDFAVYLDGFFTRLLIFLLATGLVGTLLSCFGCFGVVHQEGESGRVLLGSYQLGLFYLIIVCIWATFNLYNTVESLQLVQNDDSLTYDSLEENFATEYNRIYYEATCDAGSYTAFWGFINDNCPSNMWESECAAGCSTCASTCGNYFSTTTCPNEAECVDDLDSTNLSCPYVLCRSELVDWLLERLVPLLDVMIFCTVVLSINIVFNLLLICYSKRDSQVMMLAKTGVKSYDEVLLHEKNSV</sequence>
<dbReference type="EMBL" id="HBGJ01016391">
    <property type="protein sequence ID" value="CAD9252178.1"/>
    <property type="molecule type" value="Transcribed_RNA"/>
</dbReference>
<organism evidence="6">
    <name type="scientific">Phaeomonas parva</name>
    <dbReference type="NCBI Taxonomy" id="124430"/>
    <lineage>
        <taxon>Eukaryota</taxon>
        <taxon>Sar</taxon>
        <taxon>Stramenopiles</taxon>
        <taxon>Ochrophyta</taxon>
        <taxon>Pinguiophyceae</taxon>
        <taxon>Pinguiochrysidales</taxon>
        <taxon>Pinguiochrysidaceae</taxon>
        <taxon>Phaeomonas</taxon>
    </lineage>
</organism>
<keyword evidence="3 5" id="KW-1133">Transmembrane helix</keyword>
<accession>A0A7S1TZE2</accession>
<name>A0A7S1TZE2_9STRA</name>
<gene>
    <name evidence="6" type="ORF">PPAR1163_LOCUS10541</name>
</gene>
<evidence type="ECO:0008006" key="7">
    <source>
        <dbReference type="Google" id="ProtNLM"/>
    </source>
</evidence>
<evidence type="ECO:0000256" key="2">
    <source>
        <dbReference type="ARBA" id="ARBA00022692"/>
    </source>
</evidence>
<evidence type="ECO:0000256" key="1">
    <source>
        <dbReference type="ARBA" id="ARBA00004141"/>
    </source>
</evidence>
<evidence type="ECO:0000256" key="5">
    <source>
        <dbReference type="SAM" id="Phobius"/>
    </source>
</evidence>
<protein>
    <recommendedName>
        <fullName evidence="7">Tetraspanin</fullName>
    </recommendedName>
</protein>
<feature type="transmembrane region" description="Helical" evidence="5">
    <location>
        <begin position="81"/>
        <end position="102"/>
    </location>
</feature>
<reference evidence="6" key="1">
    <citation type="submission" date="2021-01" db="EMBL/GenBank/DDBJ databases">
        <authorList>
            <person name="Corre E."/>
            <person name="Pelletier E."/>
            <person name="Niang G."/>
            <person name="Scheremetjew M."/>
            <person name="Finn R."/>
            <person name="Kale V."/>
            <person name="Holt S."/>
            <person name="Cochrane G."/>
            <person name="Meng A."/>
            <person name="Brown T."/>
            <person name="Cohen L."/>
        </authorList>
    </citation>
    <scope>NUCLEOTIDE SEQUENCE</scope>
    <source>
        <strain evidence="6">CCMP2877</strain>
    </source>
</reference>
<evidence type="ECO:0000256" key="4">
    <source>
        <dbReference type="ARBA" id="ARBA00023136"/>
    </source>
</evidence>
<feature type="transmembrane region" description="Helical" evidence="5">
    <location>
        <begin position="227"/>
        <end position="248"/>
    </location>
</feature>
<proteinExistence type="predicted"/>
<keyword evidence="4 5" id="KW-0472">Membrane</keyword>
<comment type="subcellular location">
    <subcellularLocation>
        <location evidence="1">Membrane</location>
        <topology evidence="1">Multi-pass membrane protein</topology>
    </subcellularLocation>
</comment>
<feature type="transmembrane region" description="Helical" evidence="5">
    <location>
        <begin position="12"/>
        <end position="34"/>
    </location>
</feature>
<evidence type="ECO:0000313" key="6">
    <source>
        <dbReference type="EMBL" id="CAD9252178.1"/>
    </source>
</evidence>
<keyword evidence="2 5" id="KW-0812">Transmembrane</keyword>
<dbReference type="InterPro" id="IPR018499">
    <property type="entry name" value="Tetraspanin/Peripherin"/>
</dbReference>
<dbReference type="AlphaFoldDB" id="A0A7S1TZE2"/>